<accession>A0A9W8BD80</accession>
<keyword evidence="3 6" id="KW-0812">Transmembrane</keyword>
<reference evidence="7" key="1">
    <citation type="submission" date="2022-07" db="EMBL/GenBank/DDBJ databases">
        <title>Phylogenomic reconstructions and comparative analyses of Kickxellomycotina fungi.</title>
        <authorList>
            <person name="Reynolds N.K."/>
            <person name="Stajich J.E."/>
            <person name="Barry K."/>
            <person name="Grigoriev I.V."/>
            <person name="Crous P."/>
            <person name="Smith M.E."/>
        </authorList>
    </citation>
    <scope>NUCLEOTIDE SEQUENCE</scope>
    <source>
        <strain evidence="7">RSA 567</strain>
    </source>
</reference>
<evidence type="ECO:0000256" key="4">
    <source>
        <dbReference type="ARBA" id="ARBA00022989"/>
    </source>
</evidence>
<evidence type="ECO:0008006" key="9">
    <source>
        <dbReference type="Google" id="ProtNLM"/>
    </source>
</evidence>
<feature type="transmembrane region" description="Helical" evidence="6">
    <location>
        <begin position="35"/>
        <end position="52"/>
    </location>
</feature>
<dbReference type="GO" id="GO:0044183">
    <property type="term" value="F:protein folding chaperone"/>
    <property type="evidence" value="ECO:0007669"/>
    <property type="project" value="InterPro"/>
</dbReference>
<dbReference type="PANTHER" id="PTHR13193">
    <property type="entry name" value="CGI-140"/>
    <property type="match status" value="1"/>
</dbReference>
<dbReference type="PANTHER" id="PTHR13193:SF0">
    <property type="entry name" value="PAT COMPLEX SUBUNIT ASTERIX"/>
    <property type="match status" value="1"/>
</dbReference>
<dbReference type="Pfam" id="PF03669">
    <property type="entry name" value="ASTER"/>
    <property type="match status" value="1"/>
</dbReference>
<sequence>MPTDITSDPRRPDKVTPFQVTTEQIESRGDVLKDIYTFVALVAAMAGVMLRFRYASWLSLFASTLAAINEKKVSTDASKRPMMSSITFAVMGIVTSYMPYALQWYNSL</sequence>
<organism evidence="7 8">
    <name type="scientific">Dimargaris verticillata</name>
    <dbReference type="NCBI Taxonomy" id="2761393"/>
    <lineage>
        <taxon>Eukaryota</taxon>
        <taxon>Fungi</taxon>
        <taxon>Fungi incertae sedis</taxon>
        <taxon>Zoopagomycota</taxon>
        <taxon>Kickxellomycotina</taxon>
        <taxon>Dimargaritomycetes</taxon>
        <taxon>Dimargaritales</taxon>
        <taxon>Dimargaritaceae</taxon>
        <taxon>Dimargaris</taxon>
    </lineage>
</organism>
<evidence type="ECO:0000256" key="2">
    <source>
        <dbReference type="ARBA" id="ARBA00009066"/>
    </source>
</evidence>
<proteinExistence type="inferred from homology"/>
<evidence type="ECO:0000313" key="7">
    <source>
        <dbReference type="EMBL" id="KAJ1985263.1"/>
    </source>
</evidence>
<keyword evidence="4 6" id="KW-1133">Transmembrane helix</keyword>
<keyword evidence="8" id="KW-1185">Reference proteome</keyword>
<evidence type="ECO:0000256" key="6">
    <source>
        <dbReference type="SAM" id="Phobius"/>
    </source>
</evidence>
<evidence type="ECO:0000256" key="5">
    <source>
        <dbReference type="ARBA" id="ARBA00023136"/>
    </source>
</evidence>
<dbReference type="InterPro" id="IPR005351">
    <property type="entry name" value="ASTER"/>
</dbReference>
<dbReference type="AlphaFoldDB" id="A0A9W8BD80"/>
<feature type="transmembrane region" description="Helical" evidence="6">
    <location>
        <begin position="82"/>
        <end position="102"/>
    </location>
</feature>
<dbReference type="EMBL" id="JANBQB010000002">
    <property type="protein sequence ID" value="KAJ1985263.1"/>
    <property type="molecule type" value="Genomic_DNA"/>
</dbReference>
<comment type="caution">
    <text evidence="7">The sequence shown here is derived from an EMBL/GenBank/DDBJ whole genome shotgun (WGS) entry which is preliminary data.</text>
</comment>
<dbReference type="GO" id="GO:0005789">
    <property type="term" value="C:endoplasmic reticulum membrane"/>
    <property type="evidence" value="ECO:0007669"/>
    <property type="project" value="InterPro"/>
</dbReference>
<evidence type="ECO:0000256" key="1">
    <source>
        <dbReference type="ARBA" id="ARBA00004370"/>
    </source>
</evidence>
<protein>
    <recommendedName>
        <fullName evidence="9">Protein Asterix</fullName>
    </recommendedName>
</protein>
<comment type="similarity">
    <text evidence="2">Belongs to the Asterix family.</text>
</comment>
<evidence type="ECO:0000256" key="3">
    <source>
        <dbReference type="ARBA" id="ARBA00022692"/>
    </source>
</evidence>
<dbReference type="OrthoDB" id="284718at2759"/>
<evidence type="ECO:0000313" key="8">
    <source>
        <dbReference type="Proteomes" id="UP001151582"/>
    </source>
</evidence>
<dbReference type="Proteomes" id="UP001151582">
    <property type="component" value="Unassembled WGS sequence"/>
</dbReference>
<keyword evidence="5 6" id="KW-0472">Membrane</keyword>
<name>A0A9W8BD80_9FUNG</name>
<dbReference type="GO" id="GO:0045048">
    <property type="term" value="P:protein insertion into ER membrane"/>
    <property type="evidence" value="ECO:0007669"/>
    <property type="project" value="InterPro"/>
</dbReference>
<gene>
    <name evidence="7" type="ORF">H4R34_000083</name>
</gene>
<comment type="subcellular location">
    <subcellularLocation>
        <location evidence="1">Membrane</location>
    </subcellularLocation>
</comment>